<accession>A0A6A5TFI2</accession>
<name>A0A6A5TFI2_9PLEO</name>
<proteinExistence type="predicted"/>
<dbReference type="Proteomes" id="UP000800035">
    <property type="component" value="Unassembled WGS sequence"/>
</dbReference>
<evidence type="ECO:0000313" key="2">
    <source>
        <dbReference type="Proteomes" id="UP000800035"/>
    </source>
</evidence>
<reference evidence="1" key="1">
    <citation type="journal article" date="2020" name="Stud. Mycol.">
        <title>101 Dothideomycetes genomes: a test case for predicting lifestyles and emergence of pathogens.</title>
        <authorList>
            <person name="Haridas S."/>
            <person name="Albert R."/>
            <person name="Binder M."/>
            <person name="Bloem J."/>
            <person name="Labutti K."/>
            <person name="Salamov A."/>
            <person name="Andreopoulos B."/>
            <person name="Baker S."/>
            <person name="Barry K."/>
            <person name="Bills G."/>
            <person name="Bluhm B."/>
            <person name="Cannon C."/>
            <person name="Castanera R."/>
            <person name="Culley D."/>
            <person name="Daum C."/>
            <person name="Ezra D."/>
            <person name="Gonzalez J."/>
            <person name="Henrissat B."/>
            <person name="Kuo A."/>
            <person name="Liang C."/>
            <person name="Lipzen A."/>
            <person name="Lutzoni F."/>
            <person name="Magnuson J."/>
            <person name="Mondo S."/>
            <person name="Nolan M."/>
            <person name="Ohm R."/>
            <person name="Pangilinan J."/>
            <person name="Park H.-J."/>
            <person name="Ramirez L."/>
            <person name="Alfaro M."/>
            <person name="Sun H."/>
            <person name="Tritt A."/>
            <person name="Yoshinaga Y."/>
            <person name="Zwiers L.-H."/>
            <person name="Turgeon B."/>
            <person name="Goodwin S."/>
            <person name="Spatafora J."/>
            <person name="Crous P."/>
            <person name="Grigoriev I."/>
        </authorList>
    </citation>
    <scope>NUCLEOTIDE SEQUENCE</scope>
    <source>
        <strain evidence="1">CBS 675.92</strain>
    </source>
</reference>
<organism evidence="1 2">
    <name type="scientific">Byssothecium circinans</name>
    <dbReference type="NCBI Taxonomy" id="147558"/>
    <lineage>
        <taxon>Eukaryota</taxon>
        <taxon>Fungi</taxon>
        <taxon>Dikarya</taxon>
        <taxon>Ascomycota</taxon>
        <taxon>Pezizomycotina</taxon>
        <taxon>Dothideomycetes</taxon>
        <taxon>Pleosporomycetidae</taxon>
        <taxon>Pleosporales</taxon>
        <taxon>Massarineae</taxon>
        <taxon>Massarinaceae</taxon>
        <taxon>Byssothecium</taxon>
    </lineage>
</organism>
<dbReference type="AlphaFoldDB" id="A0A6A5TFI2"/>
<sequence length="187" mass="21492">MTVSLLRYPIPNVLKTPRLVPTLHQSLLRGYRLNSHDLAHHSPLPISNGKRAYIHSTLSTMSSYFPPPQSHSLGIPRPRPQPHEPQPTIHVHMHTTRTQYMTHTCATPSFQSFDDVVPQYHHPSKSPFANDKTATLQIPWYLCTYTARAEMSLRFAPLPRYVSTDTKWQDLQFAYLTTASCREVYRA</sequence>
<keyword evidence="2" id="KW-1185">Reference proteome</keyword>
<dbReference type="EMBL" id="ML977018">
    <property type="protein sequence ID" value="KAF1951341.1"/>
    <property type="molecule type" value="Genomic_DNA"/>
</dbReference>
<evidence type="ECO:0000313" key="1">
    <source>
        <dbReference type="EMBL" id="KAF1951341.1"/>
    </source>
</evidence>
<gene>
    <name evidence="1" type="ORF">CC80DRAFT_210088</name>
</gene>
<protein>
    <submittedName>
        <fullName evidence="1">Uncharacterized protein</fullName>
    </submittedName>
</protein>